<dbReference type="RefSeq" id="WP_406789490.1">
    <property type="nucleotide sequence ID" value="NZ_JBJIAA010000021.1"/>
</dbReference>
<accession>A0ABW8TLU5</accession>
<gene>
    <name evidence="1" type="ORF">ACJDT4_20700</name>
</gene>
<keyword evidence="2" id="KW-1185">Reference proteome</keyword>
<evidence type="ECO:0000313" key="1">
    <source>
        <dbReference type="EMBL" id="MFL0252832.1"/>
    </source>
</evidence>
<name>A0ABW8TLU5_9CLOT</name>
<sequence>MGKIRKLLIGSIAVLGIVSLGGCTMINKGIDAVKSKVTSSESGKYYSNEEEAKTKIISMLNDKYKIKFSIAGNESYKKTGAGIVFSTAIKDSSGLKATASLAQDKNISFVKETGNGVAPGLKDTYLQTYYTKKTRDAVEPLFQGEPFTKYFIYLATPQNAKKILGLSVENYFLDSGDSYNFEVILPHKNSVKEYADIIYPFYQKLITKQHNPFTLECFSDNKQVFLESYIDSKHFNGNDTYADIVDNITGTMMHDHQQPKDEYLGSPYYN</sequence>
<proteinExistence type="predicted"/>
<protein>
    <recommendedName>
        <fullName evidence="3">Lipoprotein</fullName>
    </recommendedName>
</protein>
<evidence type="ECO:0000313" key="2">
    <source>
        <dbReference type="Proteomes" id="UP001623592"/>
    </source>
</evidence>
<evidence type="ECO:0008006" key="3">
    <source>
        <dbReference type="Google" id="ProtNLM"/>
    </source>
</evidence>
<dbReference type="EMBL" id="JBJIAA010000021">
    <property type="protein sequence ID" value="MFL0252832.1"/>
    <property type="molecule type" value="Genomic_DNA"/>
</dbReference>
<dbReference type="Proteomes" id="UP001623592">
    <property type="component" value="Unassembled WGS sequence"/>
</dbReference>
<dbReference type="PROSITE" id="PS51257">
    <property type="entry name" value="PROKAR_LIPOPROTEIN"/>
    <property type="match status" value="1"/>
</dbReference>
<reference evidence="1 2" key="1">
    <citation type="submission" date="2024-11" db="EMBL/GenBank/DDBJ databases">
        <authorList>
            <person name="Heng Y.C."/>
            <person name="Lim A.C.H."/>
            <person name="Lee J.K.Y."/>
            <person name="Kittelmann S."/>
        </authorList>
    </citation>
    <scope>NUCLEOTIDE SEQUENCE [LARGE SCALE GENOMIC DNA]</scope>
    <source>
        <strain evidence="1 2">WILCCON 0114</strain>
    </source>
</reference>
<comment type="caution">
    <text evidence="1">The sequence shown here is derived from an EMBL/GenBank/DDBJ whole genome shotgun (WGS) entry which is preliminary data.</text>
</comment>
<organism evidence="1 2">
    <name type="scientific">Clostridium neuense</name>
    <dbReference type="NCBI Taxonomy" id="1728934"/>
    <lineage>
        <taxon>Bacteria</taxon>
        <taxon>Bacillati</taxon>
        <taxon>Bacillota</taxon>
        <taxon>Clostridia</taxon>
        <taxon>Eubacteriales</taxon>
        <taxon>Clostridiaceae</taxon>
        <taxon>Clostridium</taxon>
    </lineage>
</organism>